<evidence type="ECO:0000256" key="6">
    <source>
        <dbReference type="SAM" id="SignalP"/>
    </source>
</evidence>
<accession>A0AA90ZQU5</accession>
<evidence type="ECO:0000256" key="3">
    <source>
        <dbReference type="ARBA" id="ARBA00022729"/>
    </source>
</evidence>
<feature type="domain" description="RagB/SusD" evidence="7">
    <location>
        <begin position="327"/>
        <end position="635"/>
    </location>
</feature>
<proteinExistence type="inferred from homology"/>
<dbReference type="Pfam" id="PF07980">
    <property type="entry name" value="SusD_RagB"/>
    <property type="match status" value="1"/>
</dbReference>
<organism evidence="9 10">
    <name type="scientific">Segatella copri</name>
    <dbReference type="NCBI Taxonomy" id="165179"/>
    <lineage>
        <taxon>Bacteria</taxon>
        <taxon>Pseudomonadati</taxon>
        <taxon>Bacteroidota</taxon>
        <taxon>Bacteroidia</taxon>
        <taxon>Bacteroidales</taxon>
        <taxon>Prevotellaceae</taxon>
        <taxon>Segatella</taxon>
    </lineage>
</organism>
<name>A0AA90ZQU5_9BACT</name>
<dbReference type="SUPFAM" id="SSF48452">
    <property type="entry name" value="TPR-like"/>
    <property type="match status" value="1"/>
</dbReference>
<comment type="similarity">
    <text evidence="2">Belongs to the SusD family.</text>
</comment>
<evidence type="ECO:0000259" key="7">
    <source>
        <dbReference type="Pfam" id="PF07980"/>
    </source>
</evidence>
<comment type="caution">
    <text evidence="9">The sequence shown here is derived from an EMBL/GenBank/DDBJ whole genome shotgun (WGS) entry which is preliminary data.</text>
</comment>
<dbReference type="EMBL" id="VZBZ01000169">
    <property type="protein sequence ID" value="MQN79166.1"/>
    <property type="molecule type" value="Genomic_DNA"/>
</dbReference>
<evidence type="ECO:0000256" key="4">
    <source>
        <dbReference type="ARBA" id="ARBA00023136"/>
    </source>
</evidence>
<sequence length="636" mass="73544">MKKFNKIYTLLFAAALSLSSVSCTDYLDKAPGSDIAPTEPYKNYTNFQGFLEQCYNDIPGLASTSWYHGCWNYGEDEYWQPSETRMLTNAIDQGNYWAWDEVQYSPFHSGIDLNSGNDVNRDSKGRLWGMCWQGIYTTNLGLENLGNLVDATQEEKNLIAGQLYFFRAFFHFQIMQYWGGIPYIDFLIPSDAVFNYPRLTYQACADKAAEDFKKAVELLPVDWDKTTVGKQTVGKNKFRPNKIAALCFLGKNYLWAGSPLMNEVSKENPDFKNVNGYNKEYCQKAAEAFGEALKINKETGLYQLSSYENYMNIFYTYDQGYKIPGEKEAIFYENSSNNNWLWNQVTDYRPTSLIAGGIKVYPTANYVDYFGMANGKPIKDITKKDADSGYDPEYPFKNRDPRFYDLFIYDGVKCVKSAGQDADVQYASLYTGGKYRTATPSKDCFTGYCLKKFCDPYRNRFDDGGERNKMIRVLLSMIRLADVYLMYAESVAQSYGYKASSQAFNLSAVDAVNIVRNRAHVDNIADEYLTNLDGFMSELRRERAVELAFEGHRFTDLRRWLLIDKAPYTQKMAVYFDRAPDQKDVDRYDDPKKNHVLNLKEEPLITRKFTSKHYWFPFLRKDVKMYPEFSQNPGWE</sequence>
<gene>
    <name evidence="9" type="ORF">F7D71_15155</name>
</gene>
<evidence type="ECO:0000313" key="10">
    <source>
        <dbReference type="Proteomes" id="UP000423156"/>
    </source>
</evidence>
<protein>
    <submittedName>
        <fullName evidence="9">RagB/SusD family nutrient uptake outer membrane protein</fullName>
    </submittedName>
</protein>
<evidence type="ECO:0000256" key="5">
    <source>
        <dbReference type="ARBA" id="ARBA00023237"/>
    </source>
</evidence>
<feature type="chain" id="PRO_5043278699" evidence="6">
    <location>
        <begin position="25"/>
        <end position="636"/>
    </location>
</feature>
<feature type="domain" description="SusD-like N-terminal" evidence="8">
    <location>
        <begin position="26"/>
        <end position="254"/>
    </location>
</feature>
<keyword evidence="5" id="KW-0998">Cell outer membrane</keyword>
<dbReference type="InterPro" id="IPR011990">
    <property type="entry name" value="TPR-like_helical_dom_sf"/>
</dbReference>
<evidence type="ECO:0000259" key="8">
    <source>
        <dbReference type="Pfam" id="PF14322"/>
    </source>
</evidence>
<keyword evidence="4" id="KW-0472">Membrane</keyword>
<reference evidence="10" key="1">
    <citation type="submission" date="2019-09" db="EMBL/GenBank/DDBJ databases">
        <title>Distinct polysaccharide growth profiles of human intestinal Prevotella copri isolates.</title>
        <authorList>
            <person name="Fehlner-Peach H."/>
            <person name="Magnabosco C."/>
            <person name="Raghavan V."/>
            <person name="Scher J.U."/>
            <person name="Tett A."/>
            <person name="Cox L.M."/>
            <person name="Gottsegen C."/>
            <person name="Watters A."/>
            <person name="Wiltshire- Gordon J.D."/>
            <person name="Segata N."/>
            <person name="Bonneau R."/>
            <person name="Littman D.R."/>
        </authorList>
    </citation>
    <scope>NUCLEOTIDE SEQUENCE [LARGE SCALE GENOMIC DNA]</scope>
    <source>
        <strain evidence="10">BU41712</strain>
    </source>
</reference>
<keyword evidence="3 6" id="KW-0732">Signal</keyword>
<evidence type="ECO:0000313" key="9">
    <source>
        <dbReference type="EMBL" id="MQN79166.1"/>
    </source>
</evidence>
<dbReference type="PROSITE" id="PS51257">
    <property type="entry name" value="PROKAR_LIPOPROTEIN"/>
    <property type="match status" value="1"/>
</dbReference>
<comment type="subcellular location">
    <subcellularLocation>
        <location evidence="1">Cell outer membrane</location>
    </subcellularLocation>
</comment>
<evidence type="ECO:0000256" key="2">
    <source>
        <dbReference type="ARBA" id="ARBA00006275"/>
    </source>
</evidence>
<dbReference type="Pfam" id="PF14322">
    <property type="entry name" value="SusD-like_3"/>
    <property type="match status" value="1"/>
</dbReference>
<dbReference type="Gene3D" id="1.25.40.390">
    <property type="match status" value="1"/>
</dbReference>
<dbReference type="RefSeq" id="WP_153093784.1">
    <property type="nucleotide sequence ID" value="NZ_CP156891.1"/>
</dbReference>
<feature type="signal peptide" evidence="6">
    <location>
        <begin position="1"/>
        <end position="24"/>
    </location>
</feature>
<evidence type="ECO:0000256" key="1">
    <source>
        <dbReference type="ARBA" id="ARBA00004442"/>
    </source>
</evidence>
<dbReference type="AlphaFoldDB" id="A0AA90ZQU5"/>
<dbReference type="GO" id="GO:0009279">
    <property type="term" value="C:cell outer membrane"/>
    <property type="evidence" value="ECO:0007669"/>
    <property type="project" value="UniProtKB-SubCell"/>
</dbReference>
<dbReference type="Proteomes" id="UP000423156">
    <property type="component" value="Unassembled WGS sequence"/>
</dbReference>
<dbReference type="InterPro" id="IPR033985">
    <property type="entry name" value="SusD-like_N"/>
</dbReference>
<dbReference type="InterPro" id="IPR012944">
    <property type="entry name" value="SusD_RagB_dom"/>
</dbReference>